<keyword evidence="1" id="KW-0418">Kinase</keyword>
<reference evidence="1" key="1">
    <citation type="submission" date="1998-08" db="EMBL/GenBank/DDBJ databases">
        <title>Gene identification of Chlamydia trachomatis by random DNA sequencing.</title>
        <authorList>
            <person name="Wang L."/>
            <person name="Steenburg S.D."/>
            <person name="Zheng Y."/>
            <person name="Larsen S.H."/>
        </authorList>
    </citation>
    <scope>NUCLEOTIDE SEQUENCE</scope>
    <source>
        <strain evidence="1">L2 434B</strain>
    </source>
</reference>
<keyword evidence="1" id="KW-0808">Transferase</keyword>
<accession>Q9ZG38</accession>
<dbReference type="AlphaFoldDB" id="Q9ZG38"/>
<name>Q9ZG38_CHLTH</name>
<protein>
    <submittedName>
        <fullName evidence="1">Fructokinase</fullName>
    </submittedName>
</protein>
<proteinExistence type="predicted"/>
<dbReference type="GO" id="GO:0016301">
    <property type="term" value="F:kinase activity"/>
    <property type="evidence" value="ECO:0007669"/>
    <property type="project" value="UniProtKB-KW"/>
</dbReference>
<evidence type="ECO:0000313" key="1">
    <source>
        <dbReference type="EMBL" id="AAD04104.1"/>
    </source>
</evidence>
<sequence length="34" mass="3833">NYNFAKGRGGSILTKEFALMKSDVPLVFFAILQR</sequence>
<feature type="non-terminal residue" evidence="1">
    <location>
        <position position="1"/>
    </location>
</feature>
<dbReference type="EMBL" id="AF087329">
    <property type="protein sequence ID" value="AAD04104.1"/>
    <property type="molecule type" value="Genomic_DNA"/>
</dbReference>
<feature type="non-terminal residue" evidence="1">
    <location>
        <position position="34"/>
    </location>
</feature>
<organism evidence="1">
    <name type="scientific">Chlamydia trachomatis</name>
    <dbReference type="NCBI Taxonomy" id="813"/>
    <lineage>
        <taxon>Bacteria</taxon>
        <taxon>Pseudomonadati</taxon>
        <taxon>Chlamydiota</taxon>
        <taxon>Chlamydiia</taxon>
        <taxon>Chlamydiales</taxon>
        <taxon>Chlamydiaceae</taxon>
        <taxon>Chlamydia/Chlamydophila group</taxon>
        <taxon>Chlamydia</taxon>
    </lineage>
</organism>